<dbReference type="GO" id="GO:0031966">
    <property type="term" value="C:mitochondrial membrane"/>
    <property type="evidence" value="ECO:0007669"/>
    <property type="project" value="UniProtKB-SubCell"/>
</dbReference>
<keyword evidence="11 13" id="KW-0472">Membrane</keyword>
<comment type="subcellular location">
    <subcellularLocation>
        <location evidence="1 12">Mitochondrion membrane</location>
        <topology evidence="1 12">Single-pass membrane protein</topology>
    </subcellularLocation>
</comment>
<dbReference type="GO" id="GO:0015078">
    <property type="term" value="F:proton transmembrane transporter activity"/>
    <property type="evidence" value="ECO:0007669"/>
    <property type="project" value="InterPro"/>
</dbReference>
<dbReference type="Pfam" id="PF00895">
    <property type="entry name" value="ATP-synt_8"/>
    <property type="match status" value="1"/>
</dbReference>
<keyword evidence="10 12" id="KW-0496">Mitochondrion</keyword>
<dbReference type="AlphaFoldDB" id="A0A5J6Y3W8"/>
<evidence type="ECO:0000256" key="5">
    <source>
        <dbReference type="ARBA" id="ARBA00022547"/>
    </source>
</evidence>
<proteinExistence type="inferred from homology"/>
<evidence type="ECO:0000256" key="12">
    <source>
        <dbReference type="RuleBase" id="RU003661"/>
    </source>
</evidence>
<evidence type="ECO:0000313" key="14">
    <source>
        <dbReference type="EMBL" id="QFO87054.1"/>
    </source>
</evidence>
<evidence type="ECO:0000256" key="13">
    <source>
        <dbReference type="SAM" id="Phobius"/>
    </source>
</evidence>
<evidence type="ECO:0000256" key="11">
    <source>
        <dbReference type="ARBA" id="ARBA00023136"/>
    </source>
</evidence>
<reference evidence="14" key="1">
    <citation type="journal article" date="2019" name="Mitochondrial DNA Part B Resour">
        <title>The complete mitochondrial genome of Latreillia valida (Decapoda: Brachyura).</title>
        <authorList>
            <person name="Bao C."/>
            <person name="Yang Y."/>
            <person name="Chan T.-Y."/>
            <person name="Cui Z."/>
        </authorList>
    </citation>
    <scope>NUCLEOTIDE SEQUENCE</scope>
</reference>
<dbReference type="GO" id="GO:0015986">
    <property type="term" value="P:proton motive force-driven ATP synthesis"/>
    <property type="evidence" value="ECO:0007669"/>
    <property type="project" value="InterPro"/>
</dbReference>
<sequence>MPQMAPLMWLNLMCFFLVSLFFFLMLNYFIKPYQKNEKILTNYKNLEKSWKW</sequence>
<keyword evidence="8 13" id="KW-1133">Transmembrane helix</keyword>
<geneLocation type="mitochondrion" evidence="14"/>
<evidence type="ECO:0000256" key="7">
    <source>
        <dbReference type="ARBA" id="ARBA00022781"/>
    </source>
</evidence>
<feature type="transmembrane region" description="Helical" evidence="13">
    <location>
        <begin position="6"/>
        <end position="30"/>
    </location>
</feature>
<dbReference type="InterPro" id="IPR001421">
    <property type="entry name" value="ATP8_metazoa"/>
</dbReference>
<organism evidence="14">
    <name type="scientific">Latreillia valida</name>
    <dbReference type="NCBI Taxonomy" id="405148"/>
    <lineage>
        <taxon>Eukaryota</taxon>
        <taxon>Metazoa</taxon>
        <taxon>Ecdysozoa</taxon>
        <taxon>Arthropoda</taxon>
        <taxon>Crustacea</taxon>
        <taxon>Multicrustacea</taxon>
        <taxon>Malacostraca</taxon>
        <taxon>Eumalacostraca</taxon>
        <taxon>Eucarida</taxon>
        <taxon>Decapoda</taxon>
        <taxon>Pleocyemata</taxon>
        <taxon>Brachyura</taxon>
        <taxon>Dromiacea</taxon>
        <taxon>Homoloidea</taxon>
        <taxon>Latreilliidae</taxon>
        <taxon>Latreillia</taxon>
    </lineage>
</organism>
<accession>A0A5J6Y3W8</accession>
<keyword evidence="7 12" id="KW-0375">Hydrogen ion transport</keyword>
<name>A0A5J6Y3W8_9EUCA</name>
<evidence type="ECO:0000256" key="3">
    <source>
        <dbReference type="ARBA" id="ARBA00011291"/>
    </source>
</evidence>
<keyword evidence="5 12" id="KW-0138">CF(0)</keyword>
<dbReference type="EMBL" id="MK204361">
    <property type="protein sequence ID" value="QFO87054.1"/>
    <property type="molecule type" value="Genomic_DNA"/>
</dbReference>
<evidence type="ECO:0000256" key="6">
    <source>
        <dbReference type="ARBA" id="ARBA00022692"/>
    </source>
</evidence>
<dbReference type="GO" id="GO:0045259">
    <property type="term" value="C:proton-transporting ATP synthase complex"/>
    <property type="evidence" value="ECO:0007669"/>
    <property type="project" value="UniProtKB-KW"/>
</dbReference>
<evidence type="ECO:0000256" key="4">
    <source>
        <dbReference type="ARBA" id="ARBA00022448"/>
    </source>
</evidence>
<gene>
    <name evidence="14" type="primary">ATP8</name>
</gene>
<evidence type="ECO:0000256" key="1">
    <source>
        <dbReference type="ARBA" id="ARBA00004304"/>
    </source>
</evidence>
<keyword evidence="6 12" id="KW-0812">Transmembrane</keyword>
<comment type="similarity">
    <text evidence="2 12">Belongs to the ATPase protein 8 family.</text>
</comment>
<comment type="subunit">
    <text evidence="3">F-type ATPases have 2 components, CF(1) - the catalytic core - and CF(0) - the membrane proton channel.</text>
</comment>
<protein>
    <recommendedName>
        <fullName evidence="12">ATP synthase complex subunit 8</fullName>
    </recommendedName>
</protein>
<evidence type="ECO:0000256" key="9">
    <source>
        <dbReference type="ARBA" id="ARBA00023065"/>
    </source>
</evidence>
<evidence type="ECO:0000256" key="8">
    <source>
        <dbReference type="ARBA" id="ARBA00022989"/>
    </source>
</evidence>
<evidence type="ECO:0000256" key="10">
    <source>
        <dbReference type="ARBA" id="ARBA00023128"/>
    </source>
</evidence>
<keyword evidence="9 12" id="KW-0406">Ion transport</keyword>
<evidence type="ECO:0000256" key="2">
    <source>
        <dbReference type="ARBA" id="ARBA00008892"/>
    </source>
</evidence>
<keyword evidence="4 12" id="KW-0813">Transport</keyword>